<dbReference type="PATRIC" id="fig|1423727.3.peg.387"/>
<dbReference type="PANTHER" id="PTHR46383:SF1">
    <property type="entry name" value="ASPARTATE AMINOTRANSFERASE"/>
    <property type="match status" value="1"/>
</dbReference>
<reference evidence="7 8" key="1">
    <citation type="journal article" date="2015" name="Genome Announc.">
        <title>Expanding the biotechnology potential of lactobacilli through comparative genomics of 213 strains and associated genera.</title>
        <authorList>
            <person name="Sun Z."/>
            <person name="Harris H.M."/>
            <person name="McCann A."/>
            <person name="Guo C."/>
            <person name="Argimon S."/>
            <person name="Zhang W."/>
            <person name="Yang X."/>
            <person name="Jeffery I.B."/>
            <person name="Cooney J.C."/>
            <person name="Kagawa T.F."/>
            <person name="Liu W."/>
            <person name="Song Y."/>
            <person name="Salvetti E."/>
            <person name="Wrobel A."/>
            <person name="Rasinkangas P."/>
            <person name="Parkhill J."/>
            <person name="Rea M.C."/>
            <person name="O'Sullivan O."/>
            <person name="Ritari J."/>
            <person name="Douillard F.P."/>
            <person name="Paul Ross R."/>
            <person name="Yang R."/>
            <person name="Briner A.E."/>
            <person name="Felis G.E."/>
            <person name="de Vos W.M."/>
            <person name="Barrangou R."/>
            <person name="Klaenhammer T.R."/>
            <person name="Caufield P.W."/>
            <person name="Cui Y."/>
            <person name="Zhang H."/>
            <person name="O'Toole P.W."/>
        </authorList>
    </citation>
    <scope>NUCLEOTIDE SEQUENCE [LARGE SCALE GENOMIC DNA]</scope>
    <source>
        <strain evidence="7 8">DSM 23927</strain>
    </source>
</reference>
<dbReference type="GO" id="GO:0030170">
    <property type="term" value="F:pyridoxal phosphate binding"/>
    <property type="evidence" value="ECO:0007669"/>
    <property type="project" value="InterPro"/>
</dbReference>
<dbReference type="OrthoDB" id="9802328at2"/>
<dbReference type="GO" id="GO:0008483">
    <property type="term" value="F:transaminase activity"/>
    <property type="evidence" value="ECO:0007669"/>
    <property type="project" value="UniProtKB-KW"/>
</dbReference>
<dbReference type="InterPro" id="IPR015422">
    <property type="entry name" value="PyrdxlP-dep_Trfase_small"/>
</dbReference>
<comment type="caution">
    <text evidence="7">The sequence shown here is derived from an EMBL/GenBank/DDBJ whole genome shotgun (WGS) entry which is preliminary data.</text>
</comment>
<evidence type="ECO:0000313" key="8">
    <source>
        <dbReference type="Proteomes" id="UP000051672"/>
    </source>
</evidence>
<dbReference type="Gene3D" id="3.40.640.10">
    <property type="entry name" value="Type I PLP-dependent aspartate aminotransferase-like (Major domain)"/>
    <property type="match status" value="1"/>
</dbReference>
<sequence>MRLAKRLLAIQPGFDLQQQIGAMKAAGQEVFDLTSDAPLAESTDFIHESAMASLQSNQADDSHGELWADLSMAILNQTGATSENLAIASGSHTLAAAALASLIEPGDEVLLPTPYPSNDLAQIQLAGGVARLVPAAPLVSVDDLEQARTVKTRVLMLTNPVVPTGAVYDRQALTLIGNWAVQHDIIVLANEMYANFVYNETTFVSMRELDSAIVDNSVILSGLPMLSGVSAWPIAFALGPKKLTQAMQTYIATTTQPVPGIVQAAAIGALQHESGAQTSRLNAQSNCLTLVETLAAIPGFELPIHPAGGIFLFARVKRAATLKQFATVDDLATALLADTGVAVVSGRNFGAPDFIRLNFTGDAAQLAEAGQRIQAFVTDTTI</sequence>
<keyword evidence="3 7" id="KW-0032">Aminotransferase</keyword>
<evidence type="ECO:0000256" key="2">
    <source>
        <dbReference type="ARBA" id="ARBA00007441"/>
    </source>
</evidence>
<keyword evidence="5" id="KW-0663">Pyridoxal phosphate</keyword>
<evidence type="ECO:0000256" key="3">
    <source>
        <dbReference type="ARBA" id="ARBA00022576"/>
    </source>
</evidence>
<dbReference type="RefSeq" id="WP_057893696.1">
    <property type="nucleotide sequence ID" value="NZ_AYZQ01000001.1"/>
</dbReference>
<comment type="cofactor">
    <cofactor evidence="1">
        <name>pyridoxal 5'-phosphate</name>
        <dbReference type="ChEBI" id="CHEBI:597326"/>
    </cofactor>
</comment>
<evidence type="ECO:0000256" key="5">
    <source>
        <dbReference type="ARBA" id="ARBA00022898"/>
    </source>
</evidence>
<dbReference type="PANTHER" id="PTHR46383">
    <property type="entry name" value="ASPARTATE AMINOTRANSFERASE"/>
    <property type="match status" value="1"/>
</dbReference>
<dbReference type="Proteomes" id="UP000051672">
    <property type="component" value="Unassembled WGS sequence"/>
</dbReference>
<dbReference type="Gene3D" id="3.90.1150.10">
    <property type="entry name" value="Aspartate Aminotransferase, domain 1"/>
    <property type="match status" value="1"/>
</dbReference>
<gene>
    <name evidence="7" type="ORF">FC34_GL000385</name>
</gene>
<name>A0A0R2BAN8_9LACO</name>
<comment type="similarity">
    <text evidence="2">Belongs to the class-I pyridoxal-phosphate-dependent aminotransferase family.</text>
</comment>
<evidence type="ECO:0000256" key="1">
    <source>
        <dbReference type="ARBA" id="ARBA00001933"/>
    </source>
</evidence>
<dbReference type="Pfam" id="PF00155">
    <property type="entry name" value="Aminotran_1_2"/>
    <property type="match status" value="1"/>
</dbReference>
<dbReference type="SUPFAM" id="SSF53383">
    <property type="entry name" value="PLP-dependent transferases"/>
    <property type="match status" value="1"/>
</dbReference>
<protein>
    <submittedName>
        <fullName evidence="7">Aspartate tyrosine aromatic aminotransferase</fullName>
    </submittedName>
</protein>
<dbReference type="InterPro" id="IPR015424">
    <property type="entry name" value="PyrdxlP-dep_Trfase"/>
</dbReference>
<dbReference type="STRING" id="1423727.FC34_GL000385"/>
<proteinExistence type="inferred from homology"/>
<feature type="domain" description="Aminotransferase class I/classII large" evidence="6">
    <location>
        <begin position="80"/>
        <end position="373"/>
    </location>
</feature>
<keyword evidence="8" id="KW-1185">Reference proteome</keyword>
<keyword evidence="4 7" id="KW-0808">Transferase</keyword>
<dbReference type="EMBL" id="AYZQ01000001">
    <property type="protein sequence ID" value="KRM72675.1"/>
    <property type="molecule type" value="Genomic_DNA"/>
</dbReference>
<evidence type="ECO:0000313" key="7">
    <source>
        <dbReference type="EMBL" id="KRM72675.1"/>
    </source>
</evidence>
<dbReference type="InterPro" id="IPR015421">
    <property type="entry name" value="PyrdxlP-dep_Trfase_major"/>
</dbReference>
<organism evidence="7 8">
    <name type="scientific">Lacticaseibacillus brantae DSM 23927</name>
    <dbReference type="NCBI Taxonomy" id="1423727"/>
    <lineage>
        <taxon>Bacteria</taxon>
        <taxon>Bacillati</taxon>
        <taxon>Bacillota</taxon>
        <taxon>Bacilli</taxon>
        <taxon>Lactobacillales</taxon>
        <taxon>Lactobacillaceae</taxon>
        <taxon>Lacticaseibacillus</taxon>
    </lineage>
</organism>
<evidence type="ECO:0000256" key="4">
    <source>
        <dbReference type="ARBA" id="ARBA00022679"/>
    </source>
</evidence>
<evidence type="ECO:0000259" key="6">
    <source>
        <dbReference type="Pfam" id="PF00155"/>
    </source>
</evidence>
<dbReference type="InterPro" id="IPR050596">
    <property type="entry name" value="AspAT/PAT-like"/>
</dbReference>
<dbReference type="AlphaFoldDB" id="A0A0R2BAN8"/>
<dbReference type="InterPro" id="IPR004839">
    <property type="entry name" value="Aminotransferase_I/II_large"/>
</dbReference>
<accession>A0A0R2BAN8</accession>
<dbReference type="GO" id="GO:0006520">
    <property type="term" value="P:amino acid metabolic process"/>
    <property type="evidence" value="ECO:0007669"/>
    <property type="project" value="InterPro"/>
</dbReference>
<dbReference type="CDD" id="cd00609">
    <property type="entry name" value="AAT_like"/>
    <property type="match status" value="1"/>
</dbReference>